<dbReference type="EMBL" id="QZEY01000001">
    <property type="protein sequence ID" value="RJL35930.1"/>
    <property type="molecule type" value="Genomic_DNA"/>
</dbReference>
<dbReference type="AlphaFoldDB" id="A0A3A4B5M7"/>
<name>A0A3A4B5M7_9ACTN</name>
<reference evidence="2 3" key="1">
    <citation type="submission" date="2018-09" db="EMBL/GenBank/DDBJ databases">
        <title>YIM 75507 draft genome.</title>
        <authorList>
            <person name="Tang S."/>
            <person name="Feng Y."/>
        </authorList>
    </citation>
    <scope>NUCLEOTIDE SEQUENCE [LARGE SCALE GENOMIC DNA]</scope>
    <source>
        <strain evidence="2 3">YIM 75507</strain>
    </source>
</reference>
<evidence type="ECO:0000256" key="1">
    <source>
        <dbReference type="SAM" id="MobiDB-lite"/>
    </source>
</evidence>
<feature type="compositionally biased region" description="Basic and acidic residues" evidence="1">
    <location>
        <begin position="172"/>
        <end position="216"/>
    </location>
</feature>
<proteinExistence type="predicted"/>
<evidence type="ECO:0000313" key="2">
    <source>
        <dbReference type="EMBL" id="RJL35930.1"/>
    </source>
</evidence>
<protein>
    <submittedName>
        <fullName evidence="2">Uncharacterized protein</fullName>
    </submittedName>
</protein>
<comment type="caution">
    <text evidence="2">The sequence shown here is derived from an EMBL/GenBank/DDBJ whole genome shotgun (WGS) entry which is preliminary data.</text>
</comment>
<evidence type="ECO:0000313" key="3">
    <source>
        <dbReference type="Proteomes" id="UP000265768"/>
    </source>
</evidence>
<feature type="compositionally biased region" description="Basic and acidic residues" evidence="1">
    <location>
        <begin position="41"/>
        <end position="100"/>
    </location>
</feature>
<keyword evidence="3" id="KW-1185">Reference proteome</keyword>
<gene>
    <name evidence="2" type="ORF">D5H75_03945</name>
</gene>
<sequence length="276" mass="29555">MLDAREAGELAALLDALARDCRDGVLGDAAARTARVLRARAAADRRPDGAMERRDAGDLRDGRAEDRDRAARDRDARAERRDARAGESEAEAGRAEDAAVRGRRRVRQVLREADARARDMAERAALPWPGPERAAWEQAEIEREMTAAHRELEAEERRVIGRALDEAAEAGTRARRERAAAELDRQAAAGDRRTAAEDRGGAAADRRAAQADRDQNVIDSEAAGPPSVGGRRSDQDPEAPDAALAWPLAGLNLAPARVADSGAAAGEPETGQGPHP</sequence>
<organism evidence="2 3">
    <name type="scientific">Bailinhaonella thermotolerans</name>
    <dbReference type="NCBI Taxonomy" id="1070861"/>
    <lineage>
        <taxon>Bacteria</taxon>
        <taxon>Bacillati</taxon>
        <taxon>Actinomycetota</taxon>
        <taxon>Actinomycetes</taxon>
        <taxon>Streptosporangiales</taxon>
        <taxon>Streptosporangiaceae</taxon>
        <taxon>Bailinhaonella</taxon>
    </lineage>
</organism>
<accession>A0A3A4B5M7</accession>
<feature type="region of interest" description="Disordered" evidence="1">
    <location>
        <begin position="168"/>
        <end position="246"/>
    </location>
</feature>
<dbReference type="RefSeq" id="WP_119924902.1">
    <property type="nucleotide sequence ID" value="NZ_QZEY01000001.1"/>
</dbReference>
<dbReference type="Proteomes" id="UP000265768">
    <property type="component" value="Unassembled WGS sequence"/>
</dbReference>
<feature type="region of interest" description="Disordered" evidence="1">
    <location>
        <begin position="40"/>
        <end position="106"/>
    </location>
</feature>